<sequence length="1160" mass="129661">MPCWKYPVNCNLTFPHNLMNISKSKHLLPSEQVIIKKAKSYRSHTVDLRGLSLSKLSTDLSSLVEFVVKLDLSFNSFVSLPSHVFELNKLRELSVSHNRLATLSERLCSLDHLEILDVSHNCLPTLPKCLGTMPCIKMVNCAGNNLKTVEAVTLSAPTLSCVSFTRNPIGNVPPDVYLKGLAVLRKHFGISTPVASASSISQSVCANDKDKSFWERHVEIKARRTKKRKRLKELDIGCEPTSHQTLPQRQQGGSAGRIQTSDYGSGTPSVQDANLDQWEGGNIKQSSDKESSSCYCDHGSEGDSHLSGCSDLSDWSNDSWEELDRPDFGDVTEQMDCILPNRSRFLKLENVAIMIPEHNKMNRRRSEFYLDIINDVSLHPEMKPSWVAASPVVSIGPDGTEFYKDSPAFIRLPLKVKLGNGKVRCLCSNSSEFERPSWTELHASEFRVMGGFVVIRTLHLSFFTAVLDLSPALVSTVVTPEDGGRLDVDQVPGVKVIFPVGSVQEPIRASVKVLSGDLDEKLRTNLDANDAVATPVVVLSPHGYLFREGDKKPVHVHLPIPNYRGIIQQYGPLAKFSLWQSRTSEDDPISWQRLPDQPKLYCNDQDEYFVDVPVSHFSWLTGMWEGIKNSVGYSYQGGAQSMKCQAWMLENKESNKFGLVVICHNADKNIQEFGNYTINVGGSLKPVSVDPGGDIIVKLSKSAYFEADTSADQDETLEKVHSNYKGEEFEMQFACRFKGQAKPTNKDIFGKVLVTKKGSNQKLFAFNLIKKEEDDEDEEATDPWAITSLRELAEINNILVDNNWKKLARDLGFNTTEIARFEKLAEPFDQLVAVYRKRRGSHEEFMKSFWEVARAVKLNLTSAEQDQEQAEETASNQWRSYFGGLRSWLPSMGSTGNSSRASSSRVSSEDEENHPSTSGLNGNRKRSMPQRSSSGSTTSSKRRRVRHNQPPQANEEELLQQLRISPPQPHSNSAFSGSPGSSPPGSWTSQMRHTPPRNSTAQGHSTTNLVQSSRLSPLMTTASPTAPVPPLPSSIPEANPSTSHTNPLTPRNLDEDLLRGDTKEVSQAQLYRIAPLIQAHWYKLARLVRTDDNVESDIRDLKQQYEGAEEQATQMLLQWREKCPDVCNRGMLYGALVDLNLKTVAKKCEEIYQRSRNSRV</sequence>
<dbReference type="Gene3D" id="2.60.220.30">
    <property type="match status" value="2"/>
</dbReference>
<reference evidence="6 7" key="1">
    <citation type="journal article" date="2017" name="PLoS Biol.">
        <title>The sea cucumber genome provides insights into morphological evolution and visceral regeneration.</title>
        <authorList>
            <person name="Zhang X."/>
            <person name="Sun L."/>
            <person name="Yuan J."/>
            <person name="Sun Y."/>
            <person name="Gao Y."/>
            <person name="Zhang L."/>
            <person name="Li S."/>
            <person name="Dai H."/>
            <person name="Hamel J.F."/>
            <person name="Liu C."/>
            <person name="Yu Y."/>
            <person name="Liu S."/>
            <person name="Lin W."/>
            <person name="Guo K."/>
            <person name="Jin S."/>
            <person name="Xu P."/>
            <person name="Storey K.B."/>
            <person name="Huan P."/>
            <person name="Zhang T."/>
            <person name="Zhou Y."/>
            <person name="Zhang J."/>
            <person name="Lin C."/>
            <person name="Li X."/>
            <person name="Xing L."/>
            <person name="Huo D."/>
            <person name="Sun M."/>
            <person name="Wang L."/>
            <person name="Mercier A."/>
            <person name="Li F."/>
            <person name="Yang H."/>
            <person name="Xiang J."/>
        </authorList>
    </citation>
    <scope>NUCLEOTIDE SEQUENCE [LARGE SCALE GENOMIC DNA]</scope>
    <source>
        <strain evidence="6">Shaxun</strain>
        <tissue evidence="6">Muscle</tissue>
    </source>
</reference>
<dbReference type="InterPro" id="IPR050216">
    <property type="entry name" value="LRR_domain-containing"/>
</dbReference>
<dbReference type="InterPro" id="IPR032675">
    <property type="entry name" value="LRR_dom_sf"/>
</dbReference>
<feature type="compositionally biased region" description="Low complexity" evidence="4">
    <location>
        <begin position="976"/>
        <end position="986"/>
    </location>
</feature>
<evidence type="ECO:0000259" key="5">
    <source>
        <dbReference type="PROSITE" id="PS50017"/>
    </source>
</evidence>
<feature type="domain" description="Death" evidence="5">
    <location>
        <begin position="1081"/>
        <end position="1152"/>
    </location>
</feature>
<evidence type="ECO:0000256" key="2">
    <source>
        <dbReference type="ARBA" id="ARBA00022737"/>
    </source>
</evidence>
<dbReference type="PROSITE" id="PS50017">
    <property type="entry name" value="DEATH_DOMAIN"/>
    <property type="match status" value="2"/>
</dbReference>
<accession>A0A2G8L102</accession>
<keyword evidence="1" id="KW-0433">Leucine-rich repeat</keyword>
<feature type="compositionally biased region" description="Polar residues" evidence="4">
    <location>
        <begin position="987"/>
        <end position="1024"/>
    </location>
</feature>
<feature type="compositionally biased region" description="Low complexity" evidence="4">
    <location>
        <begin position="892"/>
        <end position="906"/>
    </location>
</feature>
<feature type="coiled-coil region" evidence="3">
    <location>
        <begin position="1084"/>
        <end position="1118"/>
    </location>
</feature>
<proteinExistence type="predicted"/>
<evidence type="ECO:0000313" key="7">
    <source>
        <dbReference type="Proteomes" id="UP000230750"/>
    </source>
</evidence>
<keyword evidence="2" id="KW-0677">Repeat</keyword>
<dbReference type="InterPro" id="IPR000906">
    <property type="entry name" value="ZU5_dom"/>
</dbReference>
<dbReference type="Gene3D" id="3.80.10.10">
    <property type="entry name" value="Ribonuclease Inhibitor"/>
    <property type="match status" value="1"/>
</dbReference>
<feature type="region of interest" description="Disordered" evidence="4">
    <location>
        <begin position="240"/>
        <end position="269"/>
    </location>
</feature>
<dbReference type="SUPFAM" id="SSF52075">
    <property type="entry name" value="Outer arm dynein light chain 1"/>
    <property type="match status" value="1"/>
</dbReference>
<evidence type="ECO:0000256" key="1">
    <source>
        <dbReference type="ARBA" id="ARBA00022614"/>
    </source>
</evidence>
<keyword evidence="7" id="KW-1185">Reference proteome</keyword>
<dbReference type="AlphaFoldDB" id="A0A2G8L102"/>
<dbReference type="CDD" id="cd01670">
    <property type="entry name" value="Death"/>
    <property type="match status" value="1"/>
</dbReference>
<dbReference type="GO" id="GO:0007165">
    <property type="term" value="P:signal transduction"/>
    <property type="evidence" value="ECO:0007669"/>
    <property type="project" value="InterPro"/>
</dbReference>
<dbReference type="Pfam" id="PF00531">
    <property type="entry name" value="Death"/>
    <property type="match status" value="1"/>
</dbReference>
<dbReference type="InterPro" id="IPR011029">
    <property type="entry name" value="DEATH-like_dom_sf"/>
</dbReference>
<evidence type="ECO:0000313" key="6">
    <source>
        <dbReference type="EMBL" id="PIK53936.1"/>
    </source>
</evidence>
<dbReference type="SUPFAM" id="SSF47986">
    <property type="entry name" value="DEATH domain"/>
    <property type="match status" value="1"/>
</dbReference>
<dbReference type="PANTHER" id="PTHR48051">
    <property type="match status" value="1"/>
</dbReference>
<feature type="region of interest" description="Disordered" evidence="4">
    <location>
        <begin position="965"/>
        <end position="1056"/>
    </location>
</feature>
<gene>
    <name evidence="6" type="ORF">BSL78_09158</name>
</gene>
<organism evidence="6 7">
    <name type="scientific">Stichopus japonicus</name>
    <name type="common">Sea cucumber</name>
    <dbReference type="NCBI Taxonomy" id="307972"/>
    <lineage>
        <taxon>Eukaryota</taxon>
        <taxon>Metazoa</taxon>
        <taxon>Echinodermata</taxon>
        <taxon>Eleutherozoa</taxon>
        <taxon>Echinozoa</taxon>
        <taxon>Holothuroidea</taxon>
        <taxon>Aspidochirotacea</taxon>
        <taxon>Aspidochirotida</taxon>
        <taxon>Stichopodidae</taxon>
        <taxon>Apostichopus</taxon>
    </lineage>
</organism>
<evidence type="ECO:0000256" key="4">
    <source>
        <dbReference type="SAM" id="MobiDB-lite"/>
    </source>
</evidence>
<dbReference type="Gene3D" id="1.10.533.10">
    <property type="entry name" value="Death Domain, Fas"/>
    <property type="match status" value="2"/>
</dbReference>
<feature type="compositionally biased region" description="Polar residues" evidence="4">
    <location>
        <begin position="1039"/>
        <end position="1049"/>
    </location>
</feature>
<feature type="compositionally biased region" description="Low complexity" evidence="4">
    <location>
        <begin position="929"/>
        <end position="939"/>
    </location>
</feature>
<dbReference type="EMBL" id="MRZV01000269">
    <property type="protein sequence ID" value="PIK53936.1"/>
    <property type="molecule type" value="Genomic_DNA"/>
</dbReference>
<dbReference type="PANTHER" id="PTHR48051:SF1">
    <property type="entry name" value="RAS SUPPRESSOR PROTEIN 1"/>
    <property type="match status" value="1"/>
</dbReference>
<dbReference type="STRING" id="307972.A0A2G8L102"/>
<keyword evidence="3" id="KW-0175">Coiled coil</keyword>
<dbReference type="InterPro" id="IPR003591">
    <property type="entry name" value="Leu-rich_rpt_typical-subtyp"/>
</dbReference>
<dbReference type="Pfam" id="PF00791">
    <property type="entry name" value="ZU5"/>
    <property type="match status" value="2"/>
</dbReference>
<dbReference type="OrthoDB" id="1394818at2759"/>
<dbReference type="Proteomes" id="UP000230750">
    <property type="component" value="Unassembled WGS sequence"/>
</dbReference>
<name>A0A2G8L102_STIJA</name>
<evidence type="ECO:0000256" key="3">
    <source>
        <dbReference type="SAM" id="Coils"/>
    </source>
</evidence>
<comment type="caution">
    <text evidence="6">The sequence shown here is derived from an EMBL/GenBank/DDBJ whole genome shotgun (WGS) entry which is preliminary data.</text>
</comment>
<feature type="compositionally biased region" description="Polar residues" evidence="4">
    <location>
        <begin position="241"/>
        <end position="269"/>
    </location>
</feature>
<dbReference type="InterPro" id="IPR000488">
    <property type="entry name" value="Death_dom"/>
</dbReference>
<dbReference type="GO" id="GO:0005737">
    <property type="term" value="C:cytoplasm"/>
    <property type="evidence" value="ECO:0007669"/>
    <property type="project" value="TreeGrafter"/>
</dbReference>
<feature type="domain" description="Death" evidence="5">
    <location>
        <begin position="803"/>
        <end position="858"/>
    </location>
</feature>
<protein>
    <recommendedName>
        <fullName evidence="5">Death domain-containing protein</fullName>
    </recommendedName>
</protein>
<dbReference type="SMART" id="SM00369">
    <property type="entry name" value="LRR_TYP"/>
    <property type="match status" value="2"/>
</dbReference>
<feature type="region of interest" description="Disordered" evidence="4">
    <location>
        <begin position="892"/>
        <end position="953"/>
    </location>
</feature>